<dbReference type="SUPFAM" id="SSF52172">
    <property type="entry name" value="CheY-like"/>
    <property type="match status" value="1"/>
</dbReference>
<evidence type="ECO:0000256" key="1">
    <source>
        <dbReference type="PROSITE-ProRule" id="PRU00169"/>
    </source>
</evidence>
<dbReference type="eggNOG" id="COG0745">
    <property type="taxonomic scope" value="Bacteria"/>
</dbReference>
<accession>C7RS23</accession>
<evidence type="ECO:0000313" key="6">
    <source>
        <dbReference type="EMBL" id="ACV35846.1"/>
    </source>
</evidence>
<dbReference type="OrthoDB" id="9813903at2"/>
<dbReference type="InterPro" id="IPR052163">
    <property type="entry name" value="DGC-Regulatory_Protein"/>
</dbReference>
<dbReference type="InterPro" id="IPR013767">
    <property type="entry name" value="PAS_fold"/>
</dbReference>
<dbReference type="SMART" id="SM00448">
    <property type="entry name" value="REC"/>
    <property type="match status" value="1"/>
</dbReference>
<protein>
    <submittedName>
        <fullName evidence="6">Response regulator receiver modulated diguanylate cyclase with PAS/PAC sensor</fullName>
    </submittedName>
</protein>
<evidence type="ECO:0000259" key="4">
    <source>
        <dbReference type="PROSITE" id="PS50113"/>
    </source>
</evidence>
<dbReference type="CDD" id="cd00156">
    <property type="entry name" value="REC"/>
    <property type="match status" value="1"/>
</dbReference>
<dbReference type="PROSITE" id="PS50110">
    <property type="entry name" value="RESPONSE_REGULATORY"/>
    <property type="match status" value="1"/>
</dbReference>
<keyword evidence="1" id="KW-0597">Phosphoprotein</keyword>
<dbReference type="eggNOG" id="COG2199">
    <property type="taxonomic scope" value="Bacteria"/>
</dbReference>
<dbReference type="SUPFAM" id="SSF55073">
    <property type="entry name" value="Nucleotide cyclase"/>
    <property type="match status" value="1"/>
</dbReference>
<dbReference type="PANTHER" id="PTHR46663:SF3">
    <property type="entry name" value="SLL0267 PROTEIN"/>
    <property type="match status" value="1"/>
</dbReference>
<feature type="domain" description="GGDEF" evidence="5">
    <location>
        <begin position="298"/>
        <end position="432"/>
    </location>
</feature>
<dbReference type="PANTHER" id="PTHR46663">
    <property type="entry name" value="DIGUANYLATE CYCLASE DGCT-RELATED"/>
    <property type="match status" value="1"/>
</dbReference>
<evidence type="ECO:0000259" key="2">
    <source>
        <dbReference type="PROSITE" id="PS50110"/>
    </source>
</evidence>
<dbReference type="PROSITE" id="PS50113">
    <property type="entry name" value="PAC"/>
    <property type="match status" value="1"/>
</dbReference>
<dbReference type="Gene3D" id="3.40.50.2300">
    <property type="match status" value="1"/>
</dbReference>
<dbReference type="Gene3D" id="3.30.450.20">
    <property type="entry name" value="PAS domain"/>
    <property type="match status" value="1"/>
</dbReference>
<dbReference type="InterPro" id="IPR029787">
    <property type="entry name" value="Nucleotide_cyclase"/>
</dbReference>
<dbReference type="EMBL" id="CP001715">
    <property type="protein sequence ID" value="ACV35846.1"/>
    <property type="molecule type" value="Genomic_DNA"/>
</dbReference>
<reference evidence="6" key="1">
    <citation type="submission" date="2009-08" db="EMBL/GenBank/DDBJ databases">
        <authorList>
            <consortium name="US DOE Joint Genome Institute"/>
            <person name="Lucas S."/>
            <person name="Copeland A."/>
            <person name="Lapidus A."/>
            <person name="Glavina del Rio T."/>
            <person name="Dalin E."/>
            <person name="Tice H."/>
            <person name="Bruce D."/>
            <person name="Barry K."/>
            <person name="Pitluck S."/>
            <person name="Lowry S."/>
            <person name="Larimer F."/>
            <person name="Land M."/>
            <person name="Hauser L."/>
            <person name="Kyrpides N."/>
            <person name="Ivanova N."/>
            <person name="McMahon K.D."/>
            <person name="Hugenholtz P."/>
        </authorList>
    </citation>
    <scope>NUCLEOTIDE SEQUENCE</scope>
    <source>
        <strain evidence="6">UW-1</strain>
    </source>
</reference>
<dbReference type="InterPro" id="IPR000700">
    <property type="entry name" value="PAS-assoc_C"/>
</dbReference>
<dbReference type="Pfam" id="PF00990">
    <property type="entry name" value="GGDEF"/>
    <property type="match status" value="1"/>
</dbReference>
<dbReference type="InterPro" id="IPR043128">
    <property type="entry name" value="Rev_trsase/Diguanyl_cyclase"/>
</dbReference>
<dbReference type="PROSITE" id="PS50887">
    <property type="entry name" value="GGDEF"/>
    <property type="match status" value="1"/>
</dbReference>
<dbReference type="STRING" id="522306.CAP2UW1_2559"/>
<evidence type="ECO:0000259" key="3">
    <source>
        <dbReference type="PROSITE" id="PS50112"/>
    </source>
</evidence>
<reference evidence="6" key="2">
    <citation type="submission" date="2009-09" db="EMBL/GenBank/DDBJ databases">
        <title>Complete sequence of chromosome of Candidatus Accumulibacter phosphatis clade IIA str. UW-1.</title>
        <authorList>
            <consortium name="US DOE Joint Genome Institute"/>
            <person name="Martin H.G."/>
            <person name="Ivanova N."/>
            <person name="Kunin V."/>
            <person name="Warnecke F."/>
            <person name="Barry K."/>
            <person name="He S."/>
            <person name="Salamov A."/>
            <person name="Szeto E."/>
            <person name="Dalin E."/>
            <person name="Pangilinan J.L."/>
            <person name="Lapidus A."/>
            <person name="Lowry S."/>
            <person name="Kyrpides N.C."/>
            <person name="McMahon K.D."/>
            <person name="Hugenholtz P."/>
        </authorList>
    </citation>
    <scope>NUCLEOTIDE SEQUENCE [LARGE SCALE GENOMIC DNA]</scope>
    <source>
        <strain evidence="6">UW-1</strain>
    </source>
</reference>
<dbReference type="KEGG" id="app:CAP2UW1_2559"/>
<dbReference type="InterPro" id="IPR001789">
    <property type="entry name" value="Sig_transdc_resp-reg_receiver"/>
</dbReference>
<dbReference type="Pfam" id="PF00989">
    <property type="entry name" value="PAS"/>
    <property type="match status" value="1"/>
</dbReference>
<gene>
    <name evidence="6" type="ordered locus">CAP2UW1_2559</name>
</gene>
<dbReference type="InterPro" id="IPR000014">
    <property type="entry name" value="PAS"/>
</dbReference>
<dbReference type="SMART" id="SM00086">
    <property type="entry name" value="PAC"/>
    <property type="match status" value="1"/>
</dbReference>
<dbReference type="NCBIfam" id="TIGR00254">
    <property type="entry name" value="GGDEF"/>
    <property type="match status" value="1"/>
</dbReference>
<dbReference type="GO" id="GO:0000160">
    <property type="term" value="P:phosphorelay signal transduction system"/>
    <property type="evidence" value="ECO:0007669"/>
    <property type="project" value="InterPro"/>
</dbReference>
<dbReference type="InterPro" id="IPR035965">
    <property type="entry name" value="PAS-like_dom_sf"/>
</dbReference>
<name>C7RS23_ACCRE</name>
<dbReference type="InterPro" id="IPR000160">
    <property type="entry name" value="GGDEF_dom"/>
</dbReference>
<dbReference type="SMART" id="SM00091">
    <property type="entry name" value="PAS"/>
    <property type="match status" value="1"/>
</dbReference>
<dbReference type="GO" id="GO:0003824">
    <property type="term" value="F:catalytic activity"/>
    <property type="evidence" value="ECO:0007669"/>
    <property type="project" value="UniProtKB-ARBA"/>
</dbReference>
<dbReference type="CDD" id="cd01949">
    <property type="entry name" value="GGDEF"/>
    <property type="match status" value="1"/>
</dbReference>
<dbReference type="InterPro" id="IPR001610">
    <property type="entry name" value="PAC"/>
</dbReference>
<feature type="domain" description="PAS" evidence="3">
    <location>
        <begin position="140"/>
        <end position="186"/>
    </location>
</feature>
<dbReference type="InterPro" id="IPR011006">
    <property type="entry name" value="CheY-like_superfamily"/>
</dbReference>
<organism evidence="6">
    <name type="scientific">Accumulibacter regalis</name>
    <dbReference type="NCBI Taxonomy" id="522306"/>
    <lineage>
        <taxon>Bacteria</taxon>
        <taxon>Pseudomonadati</taxon>
        <taxon>Pseudomonadota</taxon>
        <taxon>Betaproteobacteria</taxon>
        <taxon>Candidatus Accumulibacter</taxon>
    </lineage>
</organism>
<dbReference type="SUPFAM" id="SSF55785">
    <property type="entry name" value="PYP-like sensor domain (PAS domain)"/>
    <property type="match status" value="1"/>
</dbReference>
<sequence length="439" mass="47731">MSTAIQQRISILVIEDDAGDLGLIRAHVRLAGLRCIGDKDPVTWVPTLAEGVAAATASRPDVVLLDLSLPDSAGLATVQAMRRVIPDVPIIVLTGRDDHQLAEAALRAGAQDYLVKGQFEHDALGRAIRHALVRQRLESRLRLFEAALNSAANGIVITDVNAAIEWANPAFTAMTGRTLAEAVGRTPGEVLKSGRQDAAFYQRMWATILAGQVWSGELVNRRKDGSVYDEALTISPVTDMNGRIQHFVAIKQDISERKVTEERVQHLAHHDQLTDLPNRALLSDRLAQAVAQARRDRGTLALMFLDLDQFKPVNDTLGHDVGDLLLKEVALRLQSCVPRESDTVSRLGGDEFVILLAQMDKAADAVVVAGKILAALQRPFAIGPHEIGISASLGIAVYPQHGEDVNRLLKNADTAMYHAKKAGRNCYRFFRALTDQAGG</sequence>
<proteinExistence type="predicted"/>
<feature type="domain" description="Response regulatory" evidence="2">
    <location>
        <begin position="10"/>
        <end position="131"/>
    </location>
</feature>
<dbReference type="NCBIfam" id="TIGR00229">
    <property type="entry name" value="sensory_box"/>
    <property type="match status" value="1"/>
</dbReference>
<dbReference type="GO" id="GO:0006355">
    <property type="term" value="P:regulation of DNA-templated transcription"/>
    <property type="evidence" value="ECO:0007669"/>
    <property type="project" value="InterPro"/>
</dbReference>
<feature type="modified residue" description="4-aspartylphosphate" evidence="1">
    <location>
        <position position="66"/>
    </location>
</feature>
<dbReference type="HOGENOM" id="CLU_000445_11_28_4"/>
<dbReference type="Pfam" id="PF00072">
    <property type="entry name" value="Response_reg"/>
    <property type="match status" value="1"/>
</dbReference>
<feature type="domain" description="PAC" evidence="4">
    <location>
        <begin position="212"/>
        <end position="266"/>
    </location>
</feature>
<dbReference type="Gene3D" id="3.30.70.270">
    <property type="match status" value="1"/>
</dbReference>
<dbReference type="AlphaFoldDB" id="C7RS23"/>
<dbReference type="FunFam" id="3.30.70.270:FF:000001">
    <property type="entry name" value="Diguanylate cyclase domain protein"/>
    <property type="match status" value="1"/>
</dbReference>
<dbReference type="SMART" id="SM00267">
    <property type="entry name" value="GGDEF"/>
    <property type="match status" value="1"/>
</dbReference>
<dbReference type="PROSITE" id="PS50112">
    <property type="entry name" value="PAS"/>
    <property type="match status" value="1"/>
</dbReference>
<dbReference type="CDD" id="cd00130">
    <property type="entry name" value="PAS"/>
    <property type="match status" value="1"/>
</dbReference>
<evidence type="ECO:0000259" key="5">
    <source>
        <dbReference type="PROSITE" id="PS50887"/>
    </source>
</evidence>